<evidence type="ECO:0000313" key="11">
    <source>
        <dbReference type="Proteomes" id="UP000331127"/>
    </source>
</evidence>
<keyword evidence="3" id="KW-0479">Metal-binding</keyword>
<dbReference type="GO" id="GO:0016614">
    <property type="term" value="F:oxidoreductase activity, acting on CH-OH group of donors"/>
    <property type="evidence" value="ECO:0007669"/>
    <property type="project" value="InterPro"/>
</dbReference>
<keyword evidence="2" id="KW-0444">Lipid biosynthesis</keyword>
<evidence type="ECO:0000256" key="6">
    <source>
        <dbReference type="ARBA" id="ARBA00023027"/>
    </source>
</evidence>
<evidence type="ECO:0000256" key="7">
    <source>
        <dbReference type="ARBA" id="ARBA00023098"/>
    </source>
</evidence>
<reference evidence="10 11" key="1">
    <citation type="submission" date="2019-10" db="EMBL/GenBank/DDBJ databases">
        <title>Whole genome shotgun sequence of Acrocarpospora macrocephala NBRC 16266.</title>
        <authorList>
            <person name="Ichikawa N."/>
            <person name="Kimura A."/>
            <person name="Kitahashi Y."/>
            <person name="Komaki H."/>
            <person name="Oguchi A."/>
        </authorList>
    </citation>
    <scope>NUCLEOTIDE SEQUENCE [LARGE SCALE GENOMIC DNA]</scope>
    <source>
        <strain evidence="10 11">NBRC 16266</strain>
    </source>
</reference>
<keyword evidence="11" id="KW-1185">Reference proteome</keyword>
<evidence type="ECO:0000256" key="2">
    <source>
        <dbReference type="ARBA" id="ARBA00022516"/>
    </source>
</evidence>
<keyword evidence="8" id="KW-0594">Phospholipid biosynthesis</keyword>
<evidence type="ECO:0008006" key="12">
    <source>
        <dbReference type="Google" id="ProtNLM"/>
    </source>
</evidence>
<dbReference type="PANTHER" id="PTHR43616">
    <property type="entry name" value="GLYCEROL DEHYDROGENASE"/>
    <property type="match status" value="1"/>
</dbReference>
<accession>A0A5M3X0S3</accession>
<evidence type="ECO:0000256" key="5">
    <source>
        <dbReference type="ARBA" id="ARBA00023002"/>
    </source>
</evidence>
<comment type="caution">
    <text evidence="10">The sequence shown here is derived from an EMBL/GenBank/DDBJ whole genome shotgun (WGS) entry which is preliminary data.</text>
</comment>
<dbReference type="AlphaFoldDB" id="A0A5M3X0S3"/>
<dbReference type="SUPFAM" id="SSF56796">
    <property type="entry name" value="Dehydroquinate synthase-like"/>
    <property type="match status" value="1"/>
</dbReference>
<proteinExistence type="predicted"/>
<dbReference type="GO" id="GO:0008654">
    <property type="term" value="P:phospholipid biosynthetic process"/>
    <property type="evidence" value="ECO:0007669"/>
    <property type="project" value="UniProtKB-KW"/>
</dbReference>
<evidence type="ECO:0000256" key="1">
    <source>
        <dbReference type="ARBA" id="ARBA00022490"/>
    </source>
</evidence>
<organism evidence="10 11">
    <name type="scientific">Acrocarpospora macrocephala</name>
    <dbReference type="NCBI Taxonomy" id="150177"/>
    <lineage>
        <taxon>Bacteria</taxon>
        <taxon>Bacillati</taxon>
        <taxon>Actinomycetota</taxon>
        <taxon>Actinomycetes</taxon>
        <taxon>Streptosporangiales</taxon>
        <taxon>Streptosporangiaceae</taxon>
        <taxon>Acrocarpospora</taxon>
    </lineage>
</organism>
<dbReference type="Pfam" id="PF13685">
    <property type="entry name" value="Fe-ADH_2"/>
    <property type="match status" value="1"/>
</dbReference>
<dbReference type="Gene3D" id="1.20.1090.10">
    <property type="entry name" value="Dehydroquinate synthase-like - alpha domain"/>
    <property type="match status" value="1"/>
</dbReference>
<name>A0A5M3X0S3_9ACTN</name>
<dbReference type="InterPro" id="IPR016205">
    <property type="entry name" value="Glycerol_DH"/>
</dbReference>
<keyword evidence="6" id="KW-0520">NAD</keyword>
<dbReference type="EMBL" id="BLAE01000056">
    <property type="protein sequence ID" value="GES14266.1"/>
    <property type="molecule type" value="Genomic_DNA"/>
</dbReference>
<evidence type="ECO:0000256" key="8">
    <source>
        <dbReference type="ARBA" id="ARBA00023209"/>
    </source>
</evidence>
<keyword evidence="7" id="KW-0443">Lipid metabolism</keyword>
<dbReference type="Proteomes" id="UP000331127">
    <property type="component" value="Unassembled WGS sequence"/>
</dbReference>
<evidence type="ECO:0000256" key="3">
    <source>
        <dbReference type="ARBA" id="ARBA00022723"/>
    </source>
</evidence>
<evidence type="ECO:0000313" key="10">
    <source>
        <dbReference type="EMBL" id="GES14266.1"/>
    </source>
</evidence>
<dbReference type="GO" id="GO:0046872">
    <property type="term" value="F:metal ion binding"/>
    <property type="evidence" value="ECO:0007669"/>
    <property type="project" value="UniProtKB-KW"/>
</dbReference>
<dbReference type="InterPro" id="IPR032837">
    <property type="entry name" value="G1PDH"/>
</dbReference>
<evidence type="ECO:0000256" key="4">
    <source>
        <dbReference type="ARBA" id="ARBA00022857"/>
    </source>
</evidence>
<dbReference type="Gene3D" id="3.40.50.1970">
    <property type="match status" value="1"/>
</dbReference>
<keyword evidence="4" id="KW-0521">NADP</keyword>
<keyword evidence="9" id="KW-1208">Phospholipid metabolism</keyword>
<dbReference type="OrthoDB" id="4661864at2"/>
<dbReference type="PANTHER" id="PTHR43616:SF5">
    <property type="entry name" value="GLYCEROL DEHYDROGENASE 1"/>
    <property type="match status" value="1"/>
</dbReference>
<gene>
    <name evidence="10" type="ORF">Amac_078630</name>
</gene>
<evidence type="ECO:0000256" key="9">
    <source>
        <dbReference type="ARBA" id="ARBA00023264"/>
    </source>
</evidence>
<keyword evidence="5" id="KW-0560">Oxidoreductase</keyword>
<protein>
    <recommendedName>
        <fullName evidence="12">3-dehydroquinate synthase</fullName>
    </recommendedName>
</protein>
<dbReference type="RefSeq" id="WP_155359449.1">
    <property type="nucleotide sequence ID" value="NZ_BAAAHL010000058.1"/>
</dbReference>
<sequence>MTALAEPSNALSQVRAIFGSAADIGLRRLVAGPGTLRRLGELVRETRSGSGPIVLLTDATPKVAYGADLTESVLDRLRQVGRPVHVTVGSPGHHTTADPATVADAIARTAGAGVLVTLGSGTICDVGKVASARGAFPHVVVQTAASVNGYANAQSVLLLDGVKTTVSSSWPEVLLIDEETLVCAPPELTRAGLGDLISVYTASADWALSDALRVDCGYRPELVRLLRQAATAVLPLAGELPTGTAAVTALAHGLTLGGLVMGMAGQTAPSSGTEHAISHLLDMAAGGEGRPHALHGAQVGISALVAAATWEHLGARFAAARVEVPQDAAARDQVLAAFAEVDPSGAMGERCWQGYAAKLQALRANPEALASLAARWDAWADGVAPRLEVLADALRRAGAPTRFTDLNPAVSPERARWAITNAPLLRSRLGIADLAGLAGLWTDADIDAILTRLTSVGAGLSAS</sequence>
<keyword evidence="1" id="KW-0963">Cytoplasm</keyword>